<dbReference type="Gene3D" id="3.40.50.2300">
    <property type="match status" value="1"/>
</dbReference>
<evidence type="ECO:0000256" key="3">
    <source>
        <dbReference type="SAM" id="MobiDB-lite"/>
    </source>
</evidence>
<dbReference type="Pfam" id="PF00072">
    <property type="entry name" value="Response_reg"/>
    <property type="match status" value="1"/>
</dbReference>
<sequence>MTIHSVLVVDDSPSARLVLSKQLRSLGYAVDQAESGEQALDRLATQRPDAVFIDHDLRGISGFETALEIASMPATAGIPVVMMTSNGNGDFEARARAHGAVAVMAKGPDAGRLARLLDELQQGAAGTAAAPAGRAADTRPDAATVTRIGEELSRDIREHLQLAVTSAWIDAEQGVIEDIPRLVQRLRPAVEQALEALIDELVQERLELQLRGVMEDYTRELTRSMDGAFARLRRGERGVPPPSPSRLAGTGKGPSRPA</sequence>
<dbReference type="InterPro" id="IPR001789">
    <property type="entry name" value="Sig_transdc_resp-reg_receiver"/>
</dbReference>
<feature type="modified residue" description="4-aspartylphosphate" evidence="2">
    <location>
        <position position="54"/>
    </location>
</feature>
<dbReference type="PANTHER" id="PTHR44591:SF3">
    <property type="entry name" value="RESPONSE REGULATORY DOMAIN-CONTAINING PROTEIN"/>
    <property type="match status" value="1"/>
</dbReference>
<evidence type="ECO:0000259" key="4">
    <source>
        <dbReference type="PROSITE" id="PS50110"/>
    </source>
</evidence>
<dbReference type="InterPro" id="IPR050595">
    <property type="entry name" value="Bact_response_regulator"/>
</dbReference>
<evidence type="ECO:0000256" key="1">
    <source>
        <dbReference type="ARBA" id="ARBA00022553"/>
    </source>
</evidence>
<feature type="region of interest" description="Disordered" evidence="3">
    <location>
        <begin position="229"/>
        <end position="258"/>
    </location>
</feature>
<dbReference type="EMBL" id="QZMU01000001">
    <property type="protein sequence ID" value="RRQ20970.1"/>
    <property type="molecule type" value="Genomic_DNA"/>
</dbReference>
<dbReference type="InterPro" id="IPR011006">
    <property type="entry name" value="CheY-like_superfamily"/>
</dbReference>
<keyword evidence="1 2" id="KW-0597">Phosphoprotein</keyword>
<organism evidence="5 6">
    <name type="scientific">Thiohalobacter thiocyanaticus</name>
    <dbReference type="NCBI Taxonomy" id="585455"/>
    <lineage>
        <taxon>Bacteria</taxon>
        <taxon>Pseudomonadati</taxon>
        <taxon>Pseudomonadota</taxon>
        <taxon>Gammaproteobacteria</taxon>
        <taxon>Thiohalobacterales</taxon>
        <taxon>Thiohalobacteraceae</taxon>
        <taxon>Thiohalobacter</taxon>
    </lineage>
</organism>
<gene>
    <name evidence="5" type="ORF">D6C00_02615</name>
</gene>
<evidence type="ECO:0000313" key="6">
    <source>
        <dbReference type="Proteomes" id="UP000287798"/>
    </source>
</evidence>
<dbReference type="PANTHER" id="PTHR44591">
    <property type="entry name" value="STRESS RESPONSE REGULATOR PROTEIN 1"/>
    <property type="match status" value="1"/>
</dbReference>
<protein>
    <submittedName>
        <fullName evidence="5">Response regulator</fullName>
    </submittedName>
</protein>
<dbReference type="SMART" id="SM00448">
    <property type="entry name" value="REC"/>
    <property type="match status" value="1"/>
</dbReference>
<proteinExistence type="predicted"/>
<comment type="caution">
    <text evidence="5">The sequence shown here is derived from an EMBL/GenBank/DDBJ whole genome shotgun (WGS) entry which is preliminary data.</text>
</comment>
<evidence type="ECO:0000313" key="5">
    <source>
        <dbReference type="EMBL" id="RRQ20970.1"/>
    </source>
</evidence>
<dbReference type="RefSeq" id="WP_125180184.1">
    <property type="nucleotide sequence ID" value="NZ_QZMU01000001.1"/>
</dbReference>
<dbReference type="Proteomes" id="UP000287798">
    <property type="component" value="Unassembled WGS sequence"/>
</dbReference>
<dbReference type="PROSITE" id="PS50110">
    <property type="entry name" value="RESPONSE_REGULATORY"/>
    <property type="match status" value="1"/>
</dbReference>
<dbReference type="AlphaFoldDB" id="A0A426QGW3"/>
<feature type="domain" description="Response regulatory" evidence="4">
    <location>
        <begin position="5"/>
        <end position="121"/>
    </location>
</feature>
<accession>A0A426QGW3</accession>
<dbReference type="OrthoDB" id="9802186at2"/>
<reference evidence="5 6" key="1">
    <citation type="journal article" date="2010" name="Int. J. Syst. Evol. Microbiol.">
        <title>Thiohalobacter thiocyanaticus gen. nov., sp. nov., a moderately halophilic, sulfur-oxidizing gammaproteobacterium from hypersaline lakes, that utilizes thiocyanate.</title>
        <authorList>
            <person name="Sorokin D.Y."/>
            <person name="Kovaleva O.L."/>
            <person name="Tourova T.P."/>
            <person name="Muyzer G."/>
        </authorList>
    </citation>
    <scope>NUCLEOTIDE SEQUENCE [LARGE SCALE GENOMIC DNA]</scope>
    <source>
        <strain evidence="5 6">Hrh1</strain>
    </source>
</reference>
<dbReference type="GO" id="GO:0000160">
    <property type="term" value="P:phosphorelay signal transduction system"/>
    <property type="evidence" value="ECO:0007669"/>
    <property type="project" value="InterPro"/>
</dbReference>
<name>A0A426QGW3_9GAMM</name>
<evidence type="ECO:0000256" key="2">
    <source>
        <dbReference type="PROSITE-ProRule" id="PRU00169"/>
    </source>
</evidence>
<dbReference type="SUPFAM" id="SSF52172">
    <property type="entry name" value="CheY-like"/>
    <property type="match status" value="1"/>
</dbReference>
<keyword evidence="6" id="KW-1185">Reference proteome</keyword>
<dbReference type="CDD" id="cd17546">
    <property type="entry name" value="REC_hyHK_CKI1_RcsC-like"/>
    <property type="match status" value="1"/>
</dbReference>